<proteinExistence type="predicted"/>
<dbReference type="OrthoDB" id="4203839at2759"/>
<organism evidence="2 3">
    <name type="scientific">Aspergillus tanneri</name>
    <dbReference type="NCBI Taxonomy" id="1220188"/>
    <lineage>
        <taxon>Eukaryota</taxon>
        <taxon>Fungi</taxon>
        <taxon>Dikarya</taxon>
        <taxon>Ascomycota</taxon>
        <taxon>Pezizomycotina</taxon>
        <taxon>Eurotiomycetes</taxon>
        <taxon>Eurotiomycetidae</taxon>
        <taxon>Eurotiales</taxon>
        <taxon>Aspergillaceae</taxon>
        <taxon>Aspergillus</taxon>
        <taxon>Aspergillus subgen. Circumdati</taxon>
    </lineage>
</organism>
<evidence type="ECO:0000313" key="3">
    <source>
        <dbReference type="Proteomes" id="UP000324241"/>
    </source>
</evidence>
<protein>
    <submittedName>
        <fullName evidence="2">Uncharacterized protein</fullName>
    </submittedName>
</protein>
<dbReference type="EMBL" id="QUQM01000002">
    <property type="protein sequence ID" value="KAA8651497.1"/>
    <property type="molecule type" value="Genomic_DNA"/>
</dbReference>
<dbReference type="GeneID" id="54323087"/>
<dbReference type="AlphaFoldDB" id="A0A5M9NAC2"/>
<evidence type="ECO:0000256" key="1">
    <source>
        <dbReference type="SAM" id="MobiDB-lite"/>
    </source>
</evidence>
<name>A0A5M9NAC2_9EURO</name>
<feature type="region of interest" description="Disordered" evidence="1">
    <location>
        <begin position="1"/>
        <end position="24"/>
    </location>
</feature>
<comment type="caution">
    <text evidence="2">The sequence shown here is derived from an EMBL/GenBank/DDBJ whole genome shotgun (WGS) entry which is preliminary data.</text>
</comment>
<dbReference type="Proteomes" id="UP000324241">
    <property type="component" value="Unassembled WGS sequence"/>
</dbReference>
<feature type="compositionally biased region" description="Low complexity" evidence="1">
    <location>
        <begin position="1"/>
        <end position="19"/>
    </location>
</feature>
<evidence type="ECO:0000313" key="2">
    <source>
        <dbReference type="EMBL" id="KAA8651497.1"/>
    </source>
</evidence>
<feature type="compositionally biased region" description="Polar residues" evidence="1">
    <location>
        <begin position="93"/>
        <end position="103"/>
    </location>
</feature>
<feature type="region of interest" description="Disordered" evidence="1">
    <location>
        <begin position="87"/>
        <end position="134"/>
    </location>
</feature>
<dbReference type="RefSeq" id="XP_033430858.1">
    <property type="nucleotide sequence ID" value="XM_033565101.1"/>
</dbReference>
<accession>A0A5M9NAC2</accession>
<reference evidence="2 3" key="1">
    <citation type="submission" date="2019-08" db="EMBL/GenBank/DDBJ databases">
        <title>The genome sequence of a newly discovered highly antifungal drug resistant Aspergillus species, Aspergillus tanneri NIH 1004.</title>
        <authorList>
            <person name="Mounaud S."/>
            <person name="Singh I."/>
            <person name="Joardar V."/>
            <person name="Pakala S."/>
            <person name="Pakala S."/>
            <person name="Venepally P."/>
            <person name="Chung J.K."/>
            <person name="Losada L."/>
            <person name="Nierman W.C."/>
        </authorList>
    </citation>
    <scope>NUCLEOTIDE SEQUENCE [LARGE SCALE GENOMIC DNA]</scope>
    <source>
        <strain evidence="2 3">NIH1004</strain>
    </source>
</reference>
<gene>
    <name evidence="2" type="ORF">ATNIH1004_000385</name>
</gene>
<dbReference type="VEuPathDB" id="FungiDB:EYZ11_002729"/>
<sequence length="465" mass="51826">MESVPGSPGPSVTSDSPVPAGELQKMLDECTQAIQELHLQIAELEELVQKQKRTISHQSKVISDPRVHRAVPIIPLFPLTPQHPGPSLVASPFTPQSGLSPGSSIFDRPPPRFSLSESPDPFAPSPGPNSTNQPKEGCNCPHICALFDTDTTISTLSIRFRNLYQRTEIWGYTHANVPQIRKDSRLDAQKKEYLIALADRSQVSALLGDTSTRYYLVAKALNYYLVQEILKISVARLYDSLEVDLRSANTPLMRQLAILATVSRTKDVIDHPGFQTFYQEKCSAHVAKLWQYVGPLCCDSFETSSTAWQELGNIVREAQSLAIDMQVAPLEYHFDFPEPNESFEPTTMINHDRYIRGDPTGLKNQDFRVKLGVSPITRIRNHAVRPAEYGLSPEESLLLRETQRGCTTPLAASRLSVTTDPPSIGWLRSQHPAGSIYEATVGDHHGQWVSRADTPRQSRAKQQQQ</sequence>